<gene>
    <name evidence="2" type="ORF">ACFSE1_00080</name>
</gene>
<protein>
    <submittedName>
        <fullName evidence="2">DUF1883 domain-containing protein</fullName>
    </submittedName>
</protein>
<comment type="caution">
    <text evidence="2">The sequence shown here is derived from an EMBL/GenBank/DDBJ whole genome shotgun (WGS) entry which is preliminary data.</text>
</comment>
<dbReference type="Proteomes" id="UP001597322">
    <property type="component" value="Unassembled WGS sequence"/>
</dbReference>
<feature type="domain" description="DUF1883" evidence="1">
    <location>
        <begin position="6"/>
        <end position="94"/>
    </location>
</feature>
<sequence>MSGPNFRFTHYDLKQLRAGTTIEVSLSAVNNVRLLNATNWQRFQERLDFKYVGGVAKKAPVRMVIPEDGHWHLLVDAEGHHGLADSSVKMVTPPVNSIPAPRQKAS</sequence>
<evidence type="ECO:0000313" key="3">
    <source>
        <dbReference type="Proteomes" id="UP001597322"/>
    </source>
</evidence>
<dbReference type="RefSeq" id="WP_377394739.1">
    <property type="nucleotide sequence ID" value="NZ_JBHUEQ010000002.1"/>
</dbReference>
<organism evidence="2 3">
    <name type="scientific">Rhizobium helianthi</name>
    <dbReference type="NCBI Taxonomy" id="1132695"/>
    <lineage>
        <taxon>Bacteria</taxon>
        <taxon>Pseudomonadati</taxon>
        <taxon>Pseudomonadota</taxon>
        <taxon>Alphaproteobacteria</taxon>
        <taxon>Hyphomicrobiales</taxon>
        <taxon>Rhizobiaceae</taxon>
        <taxon>Rhizobium/Agrobacterium group</taxon>
        <taxon>Rhizobium</taxon>
    </lineage>
</organism>
<dbReference type="EMBL" id="JBHUEQ010000002">
    <property type="protein sequence ID" value="MFD1743851.1"/>
    <property type="molecule type" value="Genomic_DNA"/>
</dbReference>
<reference evidence="3" key="1">
    <citation type="journal article" date="2019" name="Int. J. Syst. Evol. Microbiol.">
        <title>The Global Catalogue of Microorganisms (GCM) 10K type strain sequencing project: providing services to taxonomists for standard genome sequencing and annotation.</title>
        <authorList>
            <consortium name="The Broad Institute Genomics Platform"/>
            <consortium name="The Broad Institute Genome Sequencing Center for Infectious Disease"/>
            <person name="Wu L."/>
            <person name="Ma J."/>
        </authorList>
    </citation>
    <scope>NUCLEOTIDE SEQUENCE [LARGE SCALE GENOMIC DNA]</scope>
    <source>
        <strain evidence="3">CG52</strain>
    </source>
</reference>
<dbReference type="InterPro" id="IPR036488">
    <property type="entry name" value="DUF1883-like_sf"/>
</dbReference>
<dbReference type="Pfam" id="PF08980">
    <property type="entry name" value="DUF1883"/>
    <property type="match status" value="1"/>
</dbReference>
<evidence type="ECO:0000259" key="1">
    <source>
        <dbReference type="Pfam" id="PF08980"/>
    </source>
</evidence>
<keyword evidence="3" id="KW-1185">Reference proteome</keyword>
<dbReference type="InterPro" id="IPR015073">
    <property type="entry name" value="DUF1883"/>
</dbReference>
<proteinExistence type="predicted"/>
<name>A0ABW4M044_9HYPH</name>
<evidence type="ECO:0000313" key="2">
    <source>
        <dbReference type="EMBL" id="MFD1743851.1"/>
    </source>
</evidence>
<dbReference type="SUPFAM" id="SSF141099">
    <property type="entry name" value="Atu1913-like"/>
    <property type="match status" value="1"/>
</dbReference>
<accession>A0ABW4M044</accession>
<dbReference type="Gene3D" id="4.10.1210.10">
    <property type="entry name" value="Atu1913-like"/>
    <property type="match status" value="1"/>
</dbReference>